<dbReference type="Gene3D" id="3.40.50.150">
    <property type="entry name" value="Vaccinia Virus protein VP39"/>
    <property type="match status" value="1"/>
</dbReference>
<dbReference type="GO" id="GO:0032259">
    <property type="term" value="P:methylation"/>
    <property type="evidence" value="ECO:0007669"/>
    <property type="project" value="UniProtKB-KW"/>
</dbReference>
<feature type="domain" description="Methyltransferase FkbM" evidence="1">
    <location>
        <begin position="56"/>
        <end position="213"/>
    </location>
</feature>
<keyword evidence="2" id="KW-0808">Transferase</keyword>
<dbReference type="EMBL" id="FNZQ01000005">
    <property type="protein sequence ID" value="SEL42361.1"/>
    <property type="molecule type" value="Genomic_DNA"/>
</dbReference>
<dbReference type="OrthoDB" id="7542440at2"/>
<dbReference type="GO" id="GO:0008168">
    <property type="term" value="F:methyltransferase activity"/>
    <property type="evidence" value="ECO:0007669"/>
    <property type="project" value="UniProtKB-KW"/>
</dbReference>
<keyword evidence="3" id="KW-1185">Reference proteome</keyword>
<evidence type="ECO:0000259" key="1">
    <source>
        <dbReference type="Pfam" id="PF05050"/>
    </source>
</evidence>
<organism evidence="2 3">
    <name type="scientific">Jannaschia helgolandensis</name>
    <dbReference type="NCBI Taxonomy" id="188906"/>
    <lineage>
        <taxon>Bacteria</taxon>
        <taxon>Pseudomonadati</taxon>
        <taxon>Pseudomonadota</taxon>
        <taxon>Alphaproteobacteria</taxon>
        <taxon>Rhodobacterales</taxon>
        <taxon>Roseobacteraceae</taxon>
        <taxon>Jannaschia</taxon>
    </lineage>
</organism>
<sequence>MVLDTAPLPDDALDTIYGRFSRASRKRLNLTYDYEHGAISAFAALVRLIGATRVFDIGANIGVYSVRVCQIPSVKSIHAYEPGEGAFDVLSRNAELQADPAIIDLQNTAVSDVAERSEYAVFGKMAGNNALLSTMPAAWKAANTVEVETARIDDGYDMRGETFALKLDVEGHELKALLGAREYLSGNKGFLQVESFPGQIDEVREVVKSMGYRRIFRMKQDHYFTNIEDTALVDQMMDILFDQTAESLAEAQKLKELRRKTIRDVRTALDTVRFERDPVIPPG</sequence>
<dbReference type="PANTHER" id="PTHR34203">
    <property type="entry name" value="METHYLTRANSFERASE, FKBM FAMILY PROTEIN"/>
    <property type="match status" value="1"/>
</dbReference>
<protein>
    <submittedName>
        <fullName evidence="2">Methyltransferase, FkbM family</fullName>
    </submittedName>
</protein>
<name>A0A1H7Q2I6_9RHOB</name>
<dbReference type="STRING" id="188906.SAMN04488526_2633"/>
<dbReference type="PANTHER" id="PTHR34203:SF15">
    <property type="entry name" value="SLL1173 PROTEIN"/>
    <property type="match status" value="1"/>
</dbReference>
<reference evidence="2 3" key="1">
    <citation type="submission" date="2016-10" db="EMBL/GenBank/DDBJ databases">
        <authorList>
            <person name="de Groot N.N."/>
        </authorList>
    </citation>
    <scope>NUCLEOTIDE SEQUENCE [LARGE SCALE GENOMIC DNA]</scope>
    <source>
        <strain evidence="2 3">DSM 14858</strain>
    </source>
</reference>
<evidence type="ECO:0000313" key="2">
    <source>
        <dbReference type="EMBL" id="SEL42361.1"/>
    </source>
</evidence>
<dbReference type="SUPFAM" id="SSF53335">
    <property type="entry name" value="S-adenosyl-L-methionine-dependent methyltransferases"/>
    <property type="match status" value="1"/>
</dbReference>
<dbReference type="InterPro" id="IPR052514">
    <property type="entry name" value="SAM-dependent_MTase"/>
</dbReference>
<evidence type="ECO:0000313" key="3">
    <source>
        <dbReference type="Proteomes" id="UP000199283"/>
    </source>
</evidence>
<dbReference type="RefSeq" id="WP_092763471.1">
    <property type="nucleotide sequence ID" value="NZ_FNZQ01000005.1"/>
</dbReference>
<keyword evidence="2" id="KW-0489">Methyltransferase</keyword>
<dbReference type="Pfam" id="PF05050">
    <property type="entry name" value="Methyltransf_21"/>
    <property type="match status" value="1"/>
</dbReference>
<dbReference type="NCBIfam" id="TIGR01444">
    <property type="entry name" value="fkbM_fam"/>
    <property type="match status" value="1"/>
</dbReference>
<accession>A0A1H7Q2I6</accession>
<dbReference type="AlphaFoldDB" id="A0A1H7Q2I6"/>
<proteinExistence type="predicted"/>
<dbReference type="InterPro" id="IPR029063">
    <property type="entry name" value="SAM-dependent_MTases_sf"/>
</dbReference>
<dbReference type="Proteomes" id="UP000199283">
    <property type="component" value="Unassembled WGS sequence"/>
</dbReference>
<gene>
    <name evidence="2" type="ORF">SAMN04488526_2633</name>
</gene>
<dbReference type="InterPro" id="IPR006342">
    <property type="entry name" value="FkbM_mtfrase"/>
</dbReference>